<gene>
    <name evidence="5" type="ORF">HINF_LOCUS66099</name>
    <name evidence="4" type="ORF">HINF_LOCUS7933</name>
</gene>
<evidence type="ECO:0000256" key="2">
    <source>
        <dbReference type="ARBA" id="ARBA00023010"/>
    </source>
</evidence>
<keyword evidence="6" id="KW-1185">Reference proteome</keyword>
<name>A0AA86NJ59_9EUKA</name>
<dbReference type="SUPFAM" id="SSF52540">
    <property type="entry name" value="P-loop containing nucleoside triphosphate hydrolases"/>
    <property type="match status" value="1"/>
</dbReference>
<dbReference type="Gene3D" id="3.40.50.300">
    <property type="entry name" value="P-loop containing nucleotide triphosphate hydrolases"/>
    <property type="match status" value="1"/>
</dbReference>
<evidence type="ECO:0000259" key="3">
    <source>
        <dbReference type="PROSITE" id="PS51196"/>
    </source>
</evidence>
<reference evidence="5 6" key="2">
    <citation type="submission" date="2024-07" db="EMBL/GenBank/DDBJ databases">
        <authorList>
            <person name="Akdeniz Z."/>
        </authorList>
    </citation>
    <scope>NUCLEOTIDE SEQUENCE [LARGE SCALE GENOMIC DNA]</scope>
</reference>
<dbReference type="PROSITE" id="PS51196">
    <property type="entry name" value="SECA_MOTOR_DEAD"/>
    <property type="match status" value="1"/>
</dbReference>
<dbReference type="GO" id="GO:0005524">
    <property type="term" value="F:ATP binding"/>
    <property type="evidence" value="ECO:0007669"/>
    <property type="project" value="InterPro"/>
</dbReference>
<sequence>MKLLTNEYKIKKFSYLPSVYGLNKLTFAKDTSDFVKIVEQKEYFTSIVNEINKRRQNNKGIPVLVFFETSAKLDVFYKSREFKIIDNYQQVKLLTEKISPVEKEGVVRQAVTQNTVTLITREFGRGTDFVCYDKIIDGQGGVHVIQTFFSDQLSEEKQIKGRTSRQGNNGSYSLVLLDQELEKYGLVTRDIETMKARSELYSTIDPKRQLSQLYIVVIYSSCYILYHFLETTQTNDNETFKSETQVLAHRVSDEQVIYVRSVKTQQLTYK</sequence>
<evidence type="ECO:0000313" key="5">
    <source>
        <dbReference type="EMBL" id="CAL6092090.1"/>
    </source>
</evidence>
<accession>A0AA86NJ59</accession>
<organism evidence="4">
    <name type="scientific">Hexamita inflata</name>
    <dbReference type="NCBI Taxonomy" id="28002"/>
    <lineage>
        <taxon>Eukaryota</taxon>
        <taxon>Metamonada</taxon>
        <taxon>Diplomonadida</taxon>
        <taxon>Hexamitidae</taxon>
        <taxon>Hexamitinae</taxon>
        <taxon>Hexamita</taxon>
    </lineage>
</organism>
<dbReference type="Proteomes" id="UP001642409">
    <property type="component" value="Unassembled WGS sequence"/>
</dbReference>
<dbReference type="EMBL" id="CATOUU010000198">
    <property type="protein sequence ID" value="CAI9920288.1"/>
    <property type="molecule type" value="Genomic_DNA"/>
</dbReference>
<keyword evidence="1" id="KW-0813">Transport</keyword>
<keyword evidence="4" id="KW-0378">Hydrolase</keyword>
<reference evidence="4" key="1">
    <citation type="submission" date="2023-06" db="EMBL/GenBank/DDBJ databases">
        <authorList>
            <person name="Kurt Z."/>
        </authorList>
    </citation>
    <scope>NUCLEOTIDE SEQUENCE</scope>
</reference>
<evidence type="ECO:0000313" key="6">
    <source>
        <dbReference type="Proteomes" id="UP001642409"/>
    </source>
</evidence>
<dbReference type="GO" id="GO:0006605">
    <property type="term" value="P:protein targeting"/>
    <property type="evidence" value="ECO:0007669"/>
    <property type="project" value="InterPro"/>
</dbReference>
<proteinExistence type="predicted"/>
<dbReference type="InterPro" id="IPR000185">
    <property type="entry name" value="SecA"/>
</dbReference>
<dbReference type="EMBL" id="CAXDID020000441">
    <property type="protein sequence ID" value="CAL6092090.1"/>
    <property type="molecule type" value="Genomic_DNA"/>
</dbReference>
<dbReference type="GO" id="GO:0006886">
    <property type="term" value="P:intracellular protein transport"/>
    <property type="evidence" value="ECO:0007669"/>
    <property type="project" value="InterPro"/>
</dbReference>
<keyword evidence="4" id="KW-0347">Helicase</keyword>
<dbReference type="InterPro" id="IPR027417">
    <property type="entry name" value="P-loop_NTPase"/>
</dbReference>
<comment type="caution">
    <text evidence="4">The sequence shown here is derived from an EMBL/GenBank/DDBJ whole genome shotgun (WGS) entry which is preliminary data.</text>
</comment>
<evidence type="ECO:0000313" key="4">
    <source>
        <dbReference type="EMBL" id="CAI9920288.1"/>
    </source>
</evidence>
<dbReference type="PANTHER" id="PTHR30612">
    <property type="entry name" value="SECA INNER MEMBRANE COMPONENT OF SEC PROTEIN SECRETION SYSTEM"/>
    <property type="match status" value="1"/>
</dbReference>
<dbReference type="InterPro" id="IPR014018">
    <property type="entry name" value="SecA_motor_DEAD"/>
</dbReference>
<dbReference type="AlphaFoldDB" id="A0AA86NJ59"/>
<evidence type="ECO:0000256" key="1">
    <source>
        <dbReference type="ARBA" id="ARBA00022927"/>
    </source>
</evidence>
<keyword evidence="1" id="KW-0653">Protein transport</keyword>
<feature type="domain" description="SecA family profile" evidence="3">
    <location>
        <begin position="1"/>
        <end position="207"/>
    </location>
</feature>
<dbReference type="PANTHER" id="PTHR30612:SF0">
    <property type="entry name" value="CHLOROPLAST PROTEIN-TRANSPORTING ATPASE"/>
    <property type="match status" value="1"/>
</dbReference>
<keyword evidence="2" id="KW-0811">Translocation</keyword>
<keyword evidence="4" id="KW-0547">Nucleotide-binding</keyword>
<keyword evidence="4" id="KW-0067">ATP-binding</keyword>
<dbReference type="GO" id="GO:0004386">
    <property type="term" value="F:helicase activity"/>
    <property type="evidence" value="ECO:0007669"/>
    <property type="project" value="UniProtKB-KW"/>
</dbReference>
<protein>
    <submittedName>
        <fullName evidence="4">Helicase conserved domain containing protein</fullName>
    </submittedName>
    <submittedName>
        <fullName evidence="5">Helicase_conserved domain containing protein</fullName>
    </submittedName>
</protein>